<keyword evidence="3" id="KW-0963">Cytoplasm</keyword>
<organism evidence="5 6">
    <name type="scientific">Bogoriella caseilytica</name>
    <dbReference type="NCBI Taxonomy" id="56055"/>
    <lineage>
        <taxon>Bacteria</taxon>
        <taxon>Bacillati</taxon>
        <taxon>Actinomycetota</taxon>
        <taxon>Actinomycetes</taxon>
        <taxon>Micrococcales</taxon>
        <taxon>Bogoriellaceae</taxon>
        <taxon>Bogoriella</taxon>
    </lineage>
</organism>
<comment type="similarity">
    <text evidence="3">Belongs to the CoaE family.</text>
</comment>
<comment type="catalytic activity">
    <reaction evidence="3">
        <text>3'-dephospho-CoA + ATP = ADP + CoA + H(+)</text>
        <dbReference type="Rhea" id="RHEA:18245"/>
        <dbReference type="ChEBI" id="CHEBI:15378"/>
        <dbReference type="ChEBI" id="CHEBI:30616"/>
        <dbReference type="ChEBI" id="CHEBI:57287"/>
        <dbReference type="ChEBI" id="CHEBI:57328"/>
        <dbReference type="ChEBI" id="CHEBI:456216"/>
        <dbReference type="EC" id="2.7.1.24"/>
    </reaction>
</comment>
<dbReference type="Gene3D" id="3.40.50.300">
    <property type="entry name" value="P-loop containing nucleotide triphosphate hydrolases"/>
    <property type="match status" value="1"/>
</dbReference>
<protein>
    <recommendedName>
        <fullName evidence="3 4">Dephospho-CoA kinase</fullName>
        <ecNumber evidence="3 4">2.7.1.24</ecNumber>
    </recommendedName>
    <alternativeName>
        <fullName evidence="3">Dephosphocoenzyme A kinase</fullName>
    </alternativeName>
</protein>
<dbReference type="PANTHER" id="PTHR10695">
    <property type="entry name" value="DEPHOSPHO-COA KINASE-RELATED"/>
    <property type="match status" value="1"/>
</dbReference>
<evidence type="ECO:0000256" key="4">
    <source>
        <dbReference type="NCBIfam" id="TIGR00152"/>
    </source>
</evidence>
<keyword evidence="3" id="KW-0173">Coenzyme A biosynthesis</keyword>
<comment type="function">
    <text evidence="3">Catalyzes the phosphorylation of the 3'-hydroxyl group of dephosphocoenzyme A to form coenzyme A.</text>
</comment>
<keyword evidence="3 5" id="KW-0418">Kinase</keyword>
<dbReference type="Pfam" id="PF01121">
    <property type="entry name" value="CoaE"/>
    <property type="match status" value="1"/>
</dbReference>
<dbReference type="Proteomes" id="UP000280668">
    <property type="component" value="Unassembled WGS sequence"/>
</dbReference>
<sequence>MSHDDAGTETAERGTGTHPLRIGLTGGIAAGKSTAASRFAQLGAVVIDADLLAREAVAAGSPGLARVVEEFGPEVLNEEGSLDRQALGAIVFGDDEARARLNGIVHPEVRRLSAERERQAFEAGERVIVHDIPLLIEVGRAQDFDLLVVVHTPAEVRRRRLIGGRGSSAEEADRRIAAQASDDERVTAADVLLDGAGGVEDLRAQVDELWRERVVAEPA</sequence>
<comment type="subcellular location">
    <subcellularLocation>
        <location evidence="3">Cytoplasm</location>
    </subcellularLocation>
</comment>
<dbReference type="CDD" id="cd02022">
    <property type="entry name" value="DPCK"/>
    <property type="match status" value="1"/>
</dbReference>
<comment type="pathway">
    <text evidence="3">Cofactor biosynthesis; coenzyme A biosynthesis; CoA from (R)-pantothenate: step 5/5.</text>
</comment>
<dbReference type="UniPathway" id="UPA00241">
    <property type="reaction ID" value="UER00356"/>
</dbReference>
<dbReference type="EMBL" id="RKHK01000001">
    <property type="protein sequence ID" value="ROR74498.1"/>
    <property type="molecule type" value="Genomic_DNA"/>
</dbReference>
<dbReference type="EC" id="2.7.1.24" evidence="3 4"/>
<dbReference type="GO" id="GO:0005737">
    <property type="term" value="C:cytoplasm"/>
    <property type="evidence" value="ECO:0007669"/>
    <property type="project" value="UniProtKB-SubCell"/>
</dbReference>
<dbReference type="PROSITE" id="PS51219">
    <property type="entry name" value="DPCK"/>
    <property type="match status" value="1"/>
</dbReference>
<evidence type="ECO:0000256" key="1">
    <source>
        <dbReference type="ARBA" id="ARBA00022741"/>
    </source>
</evidence>
<dbReference type="SUPFAM" id="SSF52540">
    <property type="entry name" value="P-loop containing nucleoside triphosphate hydrolases"/>
    <property type="match status" value="1"/>
</dbReference>
<accession>A0A3N2BH03</accession>
<dbReference type="RefSeq" id="WP_123304853.1">
    <property type="nucleotide sequence ID" value="NZ_RKHK01000001.1"/>
</dbReference>
<reference evidence="5 6" key="1">
    <citation type="submission" date="2018-11" db="EMBL/GenBank/DDBJ databases">
        <title>Sequencing the genomes of 1000 actinobacteria strains.</title>
        <authorList>
            <person name="Klenk H.-P."/>
        </authorList>
    </citation>
    <scope>NUCLEOTIDE SEQUENCE [LARGE SCALE GENOMIC DNA]</scope>
    <source>
        <strain evidence="5 6">DSM 11294</strain>
    </source>
</reference>
<dbReference type="InterPro" id="IPR027417">
    <property type="entry name" value="P-loop_NTPase"/>
</dbReference>
<dbReference type="GO" id="GO:0005524">
    <property type="term" value="F:ATP binding"/>
    <property type="evidence" value="ECO:0007669"/>
    <property type="project" value="UniProtKB-UniRule"/>
</dbReference>
<dbReference type="GO" id="GO:0015937">
    <property type="term" value="P:coenzyme A biosynthetic process"/>
    <property type="evidence" value="ECO:0007669"/>
    <property type="project" value="UniProtKB-UniRule"/>
</dbReference>
<name>A0A3N2BH03_9MICO</name>
<dbReference type="OrthoDB" id="9812943at2"/>
<proteinExistence type="inferred from homology"/>
<evidence type="ECO:0000256" key="2">
    <source>
        <dbReference type="ARBA" id="ARBA00022840"/>
    </source>
</evidence>
<gene>
    <name evidence="3" type="primary">coaE</name>
    <name evidence="5" type="ORF">EDD31_2916</name>
</gene>
<dbReference type="InterPro" id="IPR001977">
    <property type="entry name" value="Depp_CoAkinase"/>
</dbReference>
<keyword evidence="3" id="KW-0808">Transferase</keyword>
<dbReference type="NCBIfam" id="TIGR00152">
    <property type="entry name" value="dephospho-CoA kinase"/>
    <property type="match status" value="1"/>
</dbReference>
<keyword evidence="1 3" id="KW-0547">Nucleotide-binding</keyword>
<dbReference type="PANTHER" id="PTHR10695:SF46">
    <property type="entry name" value="BIFUNCTIONAL COENZYME A SYNTHASE-RELATED"/>
    <property type="match status" value="1"/>
</dbReference>
<dbReference type="AlphaFoldDB" id="A0A3N2BH03"/>
<dbReference type="NCBIfam" id="NF002879">
    <property type="entry name" value="PRK03333.1"/>
    <property type="match status" value="1"/>
</dbReference>
<evidence type="ECO:0000313" key="5">
    <source>
        <dbReference type="EMBL" id="ROR74498.1"/>
    </source>
</evidence>
<evidence type="ECO:0000256" key="3">
    <source>
        <dbReference type="HAMAP-Rule" id="MF_00376"/>
    </source>
</evidence>
<dbReference type="GO" id="GO:0004140">
    <property type="term" value="F:dephospho-CoA kinase activity"/>
    <property type="evidence" value="ECO:0007669"/>
    <property type="project" value="UniProtKB-UniRule"/>
</dbReference>
<keyword evidence="6" id="KW-1185">Reference proteome</keyword>
<feature type="binding site" evidence="3">
    <location>
        <begin position="29"/>
        <end position="34"/>
    </location>
    <ligand>
        <name>ATP</name>
        <dbReference type="ChEBI" id="CHEBI:30616"/>
    </ligand>
</feature>
<comment type="caution">
    <text evidence="5">The sequence shown here is derived from an EMBL/GenBank/DDBJ whole genome shotgun (WGS) entry which is preliminary data.</text>
</comment>
<keyword evidence="2 3" id="KW-0067">ATP-binding</keyword>
<evidence type="ECO:0000313" key="6">
    <source>
        <dbReference type="Proteomes" id="UP000280668"/>
    </source>
</evidence>
<dbReference type="HAMAP" id="MF_00376">
    <property type="entry name" value="Dephospho_CoA_kinase"/>
    <property type="match status" value="1"/>
</dbReference>